<dbReference type="InterPro" id="IPR052519">
    <property type="entry name" value="Euk-type_GlcNAc_Kinase"/>
</dbReference>
<evidence type="ECO:0000313" key="2">
    <source>
        <dbReference type="EMBL" id="OLF08632.1"/>
    </source>
</evidence>
<sequence>MSEGRVVGVDVGGTSTRALAVELDGTLVGRGRSGGGNPNSHPPELAAKRVAESVREALGDGGSARACLLGMAGESKFTDPEIVGLFEATLRQVGVTCRIDVVSDTEVAFASATAEPNGTIVLGGTGAAAARIVDHRQERWVDGWGWLLGDEGSGYWIGREAVRCALRTLQAGEAPGPLAQAVLTEALPTSSGLDKRTINRLITAVNAEPPIRLARFASMVSTLAETDPLAGEIVARAAEHLAAHALTARDPGEQTPVVLAGSVIGPDSPVGRALRATLSAKISAPILFAPDCAVGAAWLAALSVAGPDAPRPKV</sequence>
<dbReference type="Pfam" id="PF01869">
    <property type="entry name" value="BcrAD_BadFG"/>
    <property type="match status" value="1"/>
</dbReference>
<comment type="caution">
    <text evidence="2">The sequence shown here is derived from an EMBL/GenBank/DDBJ whole genome shotgun (WGS) entry which is preliminary data.</text>
</comment>
<dbReference type="PANTHER" id="PTHR43190:SF3">
    <property type="entry name" value="N-ACETYL-D-GLUCOSAMINE KINASE"/>
    <property type="match status" value="1"/>
</dbReference>
<evidence type="ECO:0000313" key="3">
    <source>
        <dbReference type="Proteomes" id="UP000185596"/>
    </source>
</evidence>
<dbReference type="STRING" id="1912961.BU204_34030"/>
<dbReference type="Proteomes" id="UP000185596">
    <property type="component" value="Unassembled WGS sequence"/>
</dbReference>
<dbReference type="RefSeq" id="WP_075129918.1">
    <property type="nucleotide sequence ID" value="NZ_MSIE01000092.1"/>
</dbReference>
<dbReference type="Gene3D" id="3.30.420.40">
    <property type="match status" value="2"/>
</dbReference>
<dbReference type="InterPro" id="IPR043129">
    <property type="entry name" value="ATPase_NBD"/>
</dbReference>
<keyword evidence="3" id="KW-1185">Reference proteome</keyword>
<dbReference type="OrthoDB" id="8701357at2"/>
<evidence type="ECO:0000259" key="1">
    <source>
        <dbReference type="Pfam" id="PF01869"/>
    </source>
</evidence>
<dbReference type="PANTHER" id="PTHR43190">
    <property type="entry name" value="N-ACETYL-D-GLUCOSAMINE KINASE"/>
    <property type="match status" value="1"/>
</dbReference>
<dbReference type="InterPro" id="IPR002731">
    <property type="entry name" value="ATPase_BadF"/>
</dbReference>
<dbReference type="SUPFAM" id="SSF53067">
    <property type="entry name" value="Actin-like ATPase domain"/>
    <property type="match status" value="2"/>
</dbReference>
<proteinExistence type="predicted"/>
<gene>
    <name evidence="2" type="ORF">BU204_34030</name>
</gene>
<accession>A0A1Q8C2Q6</accession>
<feature type="domain" description="ATPase BadF/BadG/BcrA/BcrD type" evidence="1">
    <location>
        <begin position="7"/>
        <end position="300"/>
    </location>
</feature>
<reference evidence="2 3" key="1">
    <citation type="submission" date="2016-12" db="EMBL/GenBank/DDBJ databases">
        <title>The draft genome sequence of Actinophytocola sp. 11-183.</title>
        <authorList>
            <person name="Wang W."/>
            <person name="Yuan L."/>
        </authorList>
    </citation>
    <scope>NUCLEOTIDE SEQUENCE [LARGE SCALE GENOMIC DNA]</scope>
    <source>
        <strain evidence="2 3">11-183</strain>
    </source>
</reference>
<protein>
    <recommendedName>
        <fullName evidence="1">ATPase BadF/BadG/BcrA/BcrD type domain-containing protein</fullName>
    </recommendedName>
</protein>
<name>A0A1Q8C2Q6_9PSEU</name>
<dbReference type="AlphaFoldDB" id="A0A1Q8C2Q6"/>
<dbReference type="EMBL" id="MSIE01000092">
    <property type="protein sequence ID" value="OLF08632.1"/>
    <property type="molecule type" value="Genomic_DNA"/>
</dbReference>
<organism evidence="2 3">
    <name type="scientific">Actinophytocola xanthii</name>
    <dbReference type="NCBI Taxonomy" id="1912961"/>
    <lineage>
        <taxon>Bacteria</taxon>
        <taxon>Bacillati</taxon>
        <taxon>Actinomycetota</taxon>
        <taxon>Actinomycetes</taxon>
        <taxon>Pseudonocardiales</taxon>
        <taxon>Pseudonocardiaceae</taxon>
    </lineage>
</organism>